<dbReference type="Gene3D" id="3.30.470.20">
    <property type="entry name" value="ATP-grasp fold, B domain"/>
    <property type="match status" value="1"/>
</dbReference>
<gene>
    <name evidence="6" type="ORF">BRYFOR_06405</name>
</gene>
<keyword evidence="3 4" id="KW-0067">ATP-binding</keyword>
<evidence type="ECO:0000313" key="7">
    <source>
        <dbReference type="Proteomes" id="UP000005561"/>
    </source>
</evidence>
<dbReference type="PROSITE" id="PS50975">
    <property type="entry name" value="ATP_GRASP"/>
    <property type="match status" value="1"/>
</dbReference>
<dbReference type="Gene3D" id="3.30.1490.20">
    <property type="entry name" value="ATP-grasp fold, A domain"/>
    <property type="match status" value="1"/>
</dbReference>
<dbReference type="SUPFAM" id="SSF56059">
    <property type="entry name" value="Glutathione synthetase ATP-binding domain-like"/>
    <property type="match status" value="1"/>
</dbReference>
<evidence type="ECO:0000259" key="5">
    <source>
        <dbReference type="PROSITE" id="PS50975"/>
    </source>
</evidence>
<keyword evidence="1" id="KW-0436">Ligase</keyword>
<dbReference type="InterPro" id="IPR011761">
    <property type="entry name" value="ATP-grasp"/>
</dbReference>
<accession>C6LCQ8</accession>
<protein>
    <submittedName>
        <fullName evidence="6">ATP-grasp domain protein</fullName>
    </submittedName>
</protein>
<dbReference type="PANTHER" id="PTHR43585">
    <property type="entry name" value="FUMIPYRROLE BIOSYNTHESIS PROTEIN C"/>
    <property type="match status" value="1"/>
</dbReference>
<dbReference type="GO" id="GO:0046872">
    <property type="term" value="F:metal ion binding"/>
    <property type="evidence" value="ECO:0007669"/>
    <property type="project" value="InterPro"/>
</dbReference>
<sequence length="431" mass="49604">MLKKREESLIMKQKLLFMGIDTSTRDAVAYARSIGVETIITDARPFGSSPVKQMADHVWQIDVKNLDELQARCKKEQITGIYAGNHEFCLDMTRELTRRLELPFYASEEGWACARDKARFKEHCMAVGLDVPQRYFVKKPYTQEMFAKISYPVIVKPVDACAQRGLTLCGSEEELITAYEKALQYSQKKEVIVEEFIEGEEVSMEYFFLDGHPVFCRINDLLPVSVNNRPIFCFIWQQSRHKEKYLRDTADKTDALFQRMQCYLGAAFLQAIYRDGKYYFLEFGYRIDGIGSWTTEKRIDGYSKVERMVDLALGRPFSPKQIILPEKNGVGALYLPLVKAGKIDAISGLETVRCMEGVDVSLERFHIGDEIKESKDMYQLAYYLGIWAEKEATLLDRLKEIQSLLKICDHDGNNLLIPFDGATVREILRDI</sequence>
<evidence type="ECO:0000256" key="2">
    <source>
        <dbReference type="ARBA" id="ARBA00022741"/>
    </source>
</evidence>
<dbReference type="InterPro" id="IPR011095">
    <property type="entry name" value="Dala_Dala_lig_C"/>
</dbReference>
<keyword evidence="7" id="KW-1185">Reference proteome</keyword>
<dbReference type="Pfam" id="PF07478">
    <property type="entry name" value="Dala_Dala_lig_C"/>
    <property type="match status" value="1"/>
</dbReference>
<comment type="caution">
    <text evidence="6">The sequence shown here is derived from an EMBL/GenBank/DDBJ whole genome shotgun (WGS) entry which is preliminary data.</text>
</comment>
<evidence type="ECO:0000313" key="6">
    <source>
        <dbReference type="EMBL" id="EET61722.1"/>
    </source>
</evidence>
<dbReference type="EMBL" id="ACCL02000005">
    <property type="protein sequence ID" value="EET61722.1"/>
    <property type="molecule type" value="Genomic_DNA"/>
</dbReference>
<dbReference type="Gene3D" id="3.40.50.20">
    <property type="match status" value="1"/>
</dbReference>
<feature type="domain" description="ATP-grasp" evidence="5">
    <location>
        <begin position="121"/>
        <end position="313"/>
    </location>
</feature>
<name>C6LCQ8_9FIRM</name>
<dbReference type="PANTHER" id="PTHR43585:SF2">
    <property type="entry name" value="ATP-GRASP ENZYME FSQD"/>
    <property type="match status" value="1"/>
</dbReference>
<organism evidence="6 7">
    <name type="scientific">Marvinbryantia formatexigens DSM 14469</name>
    <dbReference type="NCBI Taxonomy" id="478749"/>
    <lineage>
        <taxon>Bacteria</taxon>
        <taxon>Bacillati</taxon>
        <taxon>Bacillota</taxon>
        <taxon>Clostridia</taxon>
        <taxon>Lachnospirales</taxon>
        <taxon>Lachnospiraceae</taxon>
        <taxon>Marvinbryantia</taxon>
    </lineage>
</organism>
<dbReference type="GO" id="GO:0005524">
    <property type="term" value="F:ATP binding"/>
    <property type="evidence" value="ECO:0007669"/>
    <property type="project" value="UniProtKB-UniRule"/>
</dbReference>
<evidence type="ECO:0000256" key="1">
    <source>
        <dbReference type="ARBA" id="ARBA00022598"/>
    </source>
</evidence>
<dbReference type="eggNOG" id="COG0027">
    <property type="taxonomic scope" value="Bacteria"/>
</dbReference>
<evidence type="ECO:0000256" key="3">
    <source>
        <dbReference type="ARBA" id="ARBA00022840"/>
    </source>
</evidence>
<dbReference type="GO" id="GO:0008716">
    <property type="term" value="F:D-alanine-D-alanine ligase activity"/>
    <property type="evidence" value="ECO:0007669"/>
    <property type="project" value="InterPro"/>
</dbReference>
<dbReference type="AlphaFoldDB" id="C6LCQ8"/>
<dbReference type="InterPro" id="IPR052032">
    <property type="entry name" value="ATP-dep_AA_Ligase"/>
</dbReference>
<dbReference type="STRING" id="168384.SAMN05660368_00053"/>
<dbReference type="Proteomes" id="UP000005561">
    <property type="component" value="Unassembled WGS sequence"/>
</dbReference>
<proteinExistence type="predicted"/>
<evidence type="ECO:0000256" key="4">
    <source>
        <dbReference type="PROSITE-ProRule" id="PRU00409"/>
    </source>
</evidence>
<dbReference type="InterPro" id="IPR013815">
    <property type="entry name" value="ATP_grasp_subdomain_1"/>
</dbReference>
<keyword evidence="2 4" id="KW-0547">Nucleotide-binding</keyword>
<reference evidence="6" key="1">
    <citation type="submission" date="2009-07" db="EMBL/GenBank/DDBJ databases">
        <authorList>
            <person name="Weinstock G."/>
            <person name="Sodergren E."/>
            <person name="Clifton S."/>
            <person name="Fulton L."/>
            <person name="Fulton B."/>
            <person name="Courtney L."/>
            <person name="Fronick C."/>
            <person name="Harrison M."/>
            <person name="Strong C."/>
            <person name="Farmer C."/>
            <person name="Delahaunty K."/>
            <person name="Markovic C."/>
            <person name="Hall O."/>
            <person name="Minx P."/>
            <person name="Tomlinson C."/>
            <person name="Mitreva M."/>
            <person name="Nelson J."/>
            <person name="Hou S."/>
            <person name="Wollam A."/>
            <person name="Pepin K.H."/>
            <person name="Johnson M."/>
            <person name="Bhonagiri V."/>
            <person name="Nash W.E."/>
            <person name="Warren W."/>
            <person name="Chinwalla A."/>
            <person name="Mardis E.R."/>
            <person name="Wilson R.K."/>
        </authorList>
    </citation>
    <scope>NUCLEOTIDE SEQUENCE [LARGE SCALE GENOMIC DNA]</scope>
    <source>
        <strain evidence="6">DSM 14469</strain>
    </source>
</reference>